<dbReference type="InterPro" id="IPR035985">
    <property type="entry name" value="Ubiquitin-activating_enz"/>
</dbReference>
<evidence type="ECO:0000256" key="5">
    <source>
        <dbReference type="ARBA" id="ARBA00022927"/>
    </source>
</evidence>
<dbReference type="GO" id="GO:0006995">
    <property type="term" value="P:cellular response to nitrogen starvation"/>
    <property type="evidence" value="ECO:0007669"/>
    <property type="project" value="TreeGrafter"/>
</dbReference>
<keyword evidence="6" id="KW-0072">Autophagy</keyword>
<dbReference type="GO" id="GO:0032446">
    <property type="term" value="P:protein modification by small protein conjugation"/>
    <property type="evidence" value="ECO:0007669"/>
    <property type="project" value="TreeGrafter"/>
</dbReference>
<feature type="compositionally biased region" description="Basic and acidic residues" evidence="10">
    <location>
        <begin position="762"/>
        <end position="797"/>
    </location>
</feature>
<name>A0A4D9DI03_9STRA</name>
<accession>A0A4D9DI03</accession>
<feature type="domain" description="Ubiquitin-like modifier-activating enzyme Atg7 N-terminal" evidence="12">
    <location>
        <begin position="22"/>
        <end position="194"/>
    </location>
</feature>
<dbReference type="GO" id="GO:0000422">
    <property type="term" value="P:autophagy of mitochondrion"/>
    <property type="evidence" value="ECO:0007669"/>
    <property type="project" value="TreeGrafter"/>
</dbReference>
<dbReference type="FunFam" id="3.40.50.720:FF:000243">
    <property type="entry name" value="Ubiquitin-like modifier-activating enzyme ATG7"/>
    <property type="match status" value="1"/>
</dbReference>
<dbReference type="InterPro" id="IPR042523">
    <property type="entry name" value="Atg7_N_2"/>
</dbReference>
<dbReference type="SUPFAM" id="SSF69572">
    <property type="entry name" value="Activating enzymes of the ubiquitin-like proteins"/>
    <property type="match status" value="1"/>
</dbReference>
<feature type="compositionally biased region" description="Pro residues" evidence="10">
    <location>
        <begin position="204"/>
        <end position="214"/>
    </location>
</feature>
<comment type="caution">
    <text evidence="13">The sequence shown here is derived from an EMBL/GenBank/DDBJ whole genome shotgun (WGS) entry which is preliminary data.</text>
</comment>
<protein>
    <recommendedName>
        <fullName evidence="2">Ubiquitin-like modifier-activating enzyme ATG7</fullName>
    </recommendedName>
    <alternativeName>
        <fullName evidence="7 9">ATG12-activating enzyme E1 ATG7</fullName>
    </alternativeName>
    <alternativeName>
        <fullName evidence="8">Autophagy-related protein 7</fullName>
    </alternativeName>
    <alternativeName>
        <fullName evidence="3">Ubiquitin-like modifier-activating enzyme atg7</fullName>
    </alternativeName>
</protein>
<keyword evidence="5" id="KW-0653">Protein transport</keyword>
<dbReference type="Proteomes" id="UP000355283">
    <property type="component" value="Unassembled WGS sequence"/>
</dbReference>
<evidence type="ECO:0000259" key="11">
    <source>
        <dbReference type="Pfam" id="PF00899"/>
    </source>
</evidence>
<evidence type="ECO:0000259" key="12">
    <source>
        <dbReference type="Pfam" id="PF16420"/>
    </source>
</evidence>
<dbReference type="GO" id="GO:0000045">
    <property type="term" value="P:autophagosome assembly"/>
    <property type="evidence" value="ECO:0007669"/>
    <property type="project" value="TreeGrafter"/>
</dbReference>
<dbReference type="AlphaFoldDB" id="A0A4D9DI03"/>
<reference evidence="13 14" key="1">
    <citation type="submission" date="2019-01" db="EMBL/GenBank/DDBJ databases">
        <title>Nuclear Genome Assembly of the Microalgal Biofuel strain Nannochloropsis salina CCMP1776.</title>
        <authorList>
            <person name="Hovde B."/>
        </authorList>
    </citation>
    <scope>NUCLEOTIDE SEQUENCE [LARGE SCALE GENOMIC DNA]</scope>
    <source>
        <strain evidence="13 14">CCMP1776</strain>
    </source>
</reference>
<evidence type="ECO:0000313" key="14">
    <source>
        <dbReference type="Proteomes" id="UP000355283"/>
    </source>
</evidence>
<dbReference type="GO" id="GO:0015031">
    <property type="term" value="P:protein transport"/>
    <property type="evidence" value="ECO:0007669"/>
    <property type="project" value="UniProtKB-KW"/>
</dbReference>
<evidence type="ECO:0000313" key="13">
    <source>
        <dbReference type="EMBL" id="TFJ88469.1"/>
    </source>
</evidence>
<evidence type="ECO:0000256" key="8">
    <source>
        <dbReference type="ARBA" id="ARBA00030242"/>
    </source>
</evidence>
<dbReference type="PANTHER" id="PTHR10953">
    <property type="entry name" value="UBIQUITIN-ACTIVATING ENZYME E1"/>
    <property type="match status" value="1"/>
</dbReference>
<feature type="region of interest" description="Disordered" evidence="10">
    <location>
        <begin position="555"/>
        <end position="588"/>
    </location>
</feature>
<dbReference type="GO" id="GO:0019779">
    <property type="term" value="F:Atg8 activating enzyme activity"/>
    <property type="evidence" value="ECO:0007669"/>
    <property type="project" value="TreeGrafter"/>
</dbReference>
<comment type="similarity">
    <text evidence="1">Belongs to the ATG7 family.</text>
</comment>
<evidence type="ECO:0000256" key="10">
    <source>
        <dbReference type="SAM" id="MobiDB-lite"/>
    </source>
</evidence>
<evidence type="ECO:0000256" key="9">
    <source>
        <dbReference type="ARBA" id="ARBA00032823"/>
    </source>
</evidence>
<feature type="region of interest" description="Disordered" evidence="10">
    <location>
        <begin position="742"/>
        <end position="798"/>
    </location>
</feature>
<feature type="domain" description="Ubiquitin-like modifier-activating enzyme Atg7 N-terminal" evidence="12">
    <location>
        <begin position="228"/>
        <end position="365"/>
    </location>
</feature>
<dbReference type="OrthoDB" id="338614at2759"/>
<evidence type="ECO:0000256" key="3">
    <source>
        <dbReference type="ARBA" id="ARBA00018730"/>
    </source>
</evidence>
<feature type="domain" description="THIF-type NAD/FAD binding fold" evidence="11">
    <location>
        <begin position="382"/>
        <end position="645"/>
    </location>
</feature>
<dbReference type="GO" id="GO:0000407">
    <property type="term" value="C:phagophore assembly site"/>
    <property type="evidence" value="ECO:0007669"/>
    <property type="project" value="TreeGrafter"/>
</dbReference>
<keyword evidence="14" id="KW-1185">Reference proteome</keyword>
<dbReference type="EMBL" id="SDOX01000001">
    <property type="protein sequence ID" value="TFJ88469.1"/>
    <property type="molecule type" value="Genomic_DNA"/>
</dbReference>
<dbReference type="InterPro" id="IPR032197">
    <property type="entry name" value="Atg7_N"/>
</dbReference>
<dbReference type="Gene3D" id="3.40.140.100">
    <property type="entry name" value="Ubiquitin-like modifier-activating enzyme ATG7 C-terminal domain"/>
    <property type="match status" value="1"/>
</dbReference>
<dbReference type="GO" id="GO:0034727">
    <property type="term" value="P:piecemeal microautophagy of the nucleus"/>
    <property type="evidence" value="ECO:0007669"/>
    <property type="project" value="TreeGrafter"/>
</dbReference>
<dbReference type="GO" id="GO:0019778">
    <property type="term" value="F:Atg12 activating enzyme activity"/>
    <property type="evidence" value="ECO:0007669"/>
    <property type="project" value="TreeGrafter"/>
</dbReference>
<gene>
    <name evidence="13" type="ORF">NSK_000043</name>
</gene>
<evidence type="ECO:0000256" key="7">
    <source>
        <dbReference type="ARBA" id="ARBA00029897"/>
    </source>
</evidence>
<evidence type="ECO:0000256" key="4">
    <source>
        <dbReference type="ARBA" id="ARBA00022448"/>
    </source>
</evidence>
<evidence type="ECO:0000256" key="1">
    <source>
        <dbReference type="ARBA" id="ARBA00010931"/>
    </source>
</evidence>
<keyword evidence="4" id="KW-0813">Transport</keyword>
<dbReference type="Pfam" id="PF00899">
    <property type="entry name" value="ThiF"/>
    <property type="match status" value="1"/>
</dbReference>
<feature type="compositionally biased region" description="Acidic residues" evidence="10">
    <location>
        <begin position="748"/>
        <end position="761"/>
    </location>
</feature>
<dbReference type="PANTHER" id="PTHR10953:SF3">
    <property type="entry name" value="UBIQUITIN-LIKE MODIFIER-ACTIVATING ENZYME ATG7"/>
    <property type="match status" value="1"/>
</dbReference>
<dbReference type="InterPro" id="IPR000594">
    <property type="entry name" value="ThiF_NAD_FAD-bd"/>
</dbReference>
<organism evidence="13 14">
    <name type="scientific">Nannochloropsis salina CCMP1776</name>
    <dbReference type="NCBI Taxonomy" id="1027361"/>
    <lineage>
        <taxon>Eukaryota</taxon>
        <taxon>Sar</taxon>
        <taxon>Stramenopiles</taxon>
        <taxon>Ochrophyta</taxon>
        <taxon>Eustigmatophyceae</taxon>
        <taxon>Eustigmatales</taxon>
        <taxon>Monodopsidaceae</taxon>
        <taxon>Microchloropsis</taxon>
        <taxon>Microchloropsis salina</taxon>
    </lineage>
</organism>
<dbReference type="InterPro" id="IPR045886">
    <property type="entry name" value="ThiF/MoeB/HesA"/>
</dbReference>
<dbReference type="InterPro" id="IPR042522">
    <property type="entry name" value="Atg7_N_1"/>
</dbReference>
<dbReference type="Gene3D" id="3.40.50.720">
    <property type="entry name" value="NAD(P)-binding Rossmann-like Domain"/>
    <property type="match status" value="1"/>
</dbReference>
<sequence length="820" mass="88665">MATKPSSLREQEHHNPEDSVVMFQPLSSCAQASFWQEMAKLKVDVLGLDQKPLAITGTYTATGQNSSASASIPARLSVGGESWLASKAEIIAAGPSPGMKGQGERPRTCNLTKDCWVPGVVHNFNTDEAFRAFDKRAWMDRLGLQVWRDIMEPGRDAAVLRDPGRLARFGTLCFADIKRNVFIYWFAFPAVVRDGRPVLSSLLPHPPFHDPPPQTADDRGGGSSSLSLEVCPLDAYEKMDRSHGEQQQVMFGYVDPGSVPDAPGWPLRNFLLLLANRWGLCEATVVCYRGRVTGPTHDPKAGGNGSHLNPLGGAQAMRGSFVLHVSLAPLASSPSSSPPGALTTTGWEMHKGKYMPRRVDLSATMDPIRLAEQSVDLNLKLMRWRLLPALDIAALARTKCLLLGAGTLGCSVARGLLGWGVRTITLVDNGRVALSNPVRQSLFEYTDCADGGKPKALAAATALRRIFPGVVAEGHVMTIPMPGHPVSSPAEEASARREVELLDKLVAEHDVIFLLTDTRESRWLPTVLGAMHDKILVNAALGFDTFMVMRHGAQPTPPLTSVAPSCSGGEDGGTARESKARTGKGSPGPADGDGIGCYFCNDVVAPDDSTKDRTLDQQCTVTRPGLAPVASALAVELMVALLHHPLRHRAPADGGEASGLGHRFLDDPDRPLGILPQQIRGYLAHFTTILPVTRAFQHCTGCAPAVIEAYKREGAGLVLRVCNEQGVLEEMTGLAQMRRETDALELSWSEDEDEEEEEELEGGGKEKEVEMGEKEQKGREKPTQEWNVKEEEKKSDGVDLALEDLAIEHAGIRRTGGNCE</sequence>
<evidence type="ECO:0000256" key="2">
    <source>
        <dbReference type="ARBA" id="ARBA00017647"/>
    </source>
</evidence>
<feature type="region of interest" description="Disordered" evidence="10">
    <location>
        <begin position="203"/>
        <end position="225"/>
    </location>
</feature>
<evidence type="ECO:0000256" key="6">
    <source>
        <dbReference type="ARBA" id="ARBA00023006"/>
    </source>
</evidence>
<proteinExistence type="inferred from homology"/>
<dbReference type="Pfam" id="PF16420">
    <property type="entry name" value="ATG7_N"/>
    <property type="match status" value="2"/>
</dbReference>
<dbReference type="Gene3D" id="3.40.140.70">
    <property type="entry name" value="Ubiquitin-like modifier-activating enzyme ATG7 N-terminal domain"/>
    <property type="match status" value="1"/>
</dbReference>